<sequence length="72" mass="8215">MATTYVKDDLIAQVEKLPYDLQLRVLDFVKSLIPKGVTGKNLLQFEGTIPVDDLERMSKAIEECEKVDTSEW</sequence>
<dbReference type="EMBL" id="LAQJ01000240">
    <property type="protein sequence ID" value="KKO18672.1"/>
    <property type="molecule type" value="Genomic_DNA"/>
</dbReference>
<organism evidence="1 2">
    <name type="scientific">Candidatus Brocadia fulgida</name>
    <dbReference type="NCBI Taxonomy" id="380242"/>
    <lineage>
        <taxon>Bacteria</taxon>
        <taxon>Pseudomonadati</taxon>
        <taxon>Planctomycetota</taxon>
        <taxon>Candidatus Brocadiia</taxon>
        <taxon>Candidatus Brocadiales</taxon>
        <taxon>Candidatus Brocadiaceae</taxon>
        <taxon>Candidatus Brocadia</taxon>
    </lineage>
</organism>
<evidence type="ECO:0000313" key="1">
    <source>
        <dbReference type="EMBL" id="KKO18672.1"/>
    </source>
</evidence>
<proteinExistence type="predicted"/>
<evidence type="ECO:0000313" key="2">
    <source>
        <dbReference type="Proteomes" id="UP000034954"/>
    </source>
</evidence>
<dbReference type="Proteomes" id="UP000034954">
    <property type="component" value="Unassembled WGS sequence"/>
</dbReference>
<evidence type="ECO:0008006" key="3">
    <source>
        <dbReference type="Google" id="ProtNLM"/>
    </source>
</evidence>
<accession>A0A0M2US56</accession>
<name>A0A0M2US56_9BACT</name>
<keyword evidence="2" id="KW-1185">Reference proteome</keyword>
<reference evidence="1 2" key="1">
    <citation type="journal article" date="2013" name="BMC Microbiol.">
        <title>Identification of the type II cytochrome c maturation pathway in anammox bacteria by comparative genomics.</title>
        <authorList>
            <person name="Ferousi C."/>
            <person name="Speth D.R."/>
            <person name="Reimann J."/>
            <person name="Op den Camp H.J."/>
            <person name="Allen J.W."/>
            <person name="Keltjens J.T."/>
            <person name="Jetten M.S."/>
        </authorList>
    </citation>
    <scope>NUCLEOTIDE SEQUENCE [LARGE SCALE GENOMIC DNA]</scope>
    <source>
        <strain evidence="1">RU1</strain>
    </source>
</reference>
<protein>
    <recommendedName>
        <fullName evidence="3">DUF2281 domain-containing protein</fullName>
    </recommendedName>
</protein>
<gene>
    <name evidence="1" type="ORF">BROFUL_02623</name>
</gene>
<dbReference type="AlphaFoldDB" id="A0A0M2US56"/>
<comment type="caution">
    <text evidence="1">The sequence shown here is derived from an EMBL/GenBank/DDBJ whole genome shotgun (WGS) entry which is preliminary data.</text>
</comment>